<dbReference type="Pfam" id="PF07811">
    <property type="entry name" value="TadE"/>
    <property type="match status" value="1"/>
</dbReference>
<evidence type="ECO:0000313" key="3">
    <source>
        <dbReference type="EMBL" id="NMJ40089.1"/>
    </source>
</evidence>
<reference evidence="3 4" key="1">
    <citation type="submission" date="2020-03" db="EMBL/GenBank/DDBJ databases">
        <authorList>
            <person name="Sun Q."/>
        </authorList>
    </citation>
    <scope>NUCLEOTIDE SEQUENCE [LARGE SCALE GENOMIC DNA]</scope>
    <source>
        <strain evidence="3 4">JC162</strain>
    </source>
</reference>
<keyword evidence="4" id="KW-1185">Reference proteome</keyword>
<dbReference type="Proteomes" id="UP000548582">
    <property type="component" value="Unassembled WGS sequence"/>
</dbReference>
<protein>
    <submittedName>
        <fullName evidence="3">Pilus assembly protein</fullName>
    </submittedName>
</protein>
<comment type="caution">
    <text evidence="3">The sequence shown here is derived from an EMBL/GenBank/DDBJ whole genome shotgun (WGS) entry which is preliminary data.</text>
</comment>
<organism evidence="3 4">
    <name type="scientific">Neoroseomonas marina</name>
    <dbReference type="NCBI Taxonomy" id="1232220"/>
    <lineage>
        <taxon>Bacteria</taxon>
        <taxon>Pseudomonadati</taxon>
        <taxon>Pseudomonadota</taxon>
        <taxon>Alphaproteobacteria</taxon>
        <taxon>Acetobacterales</taxon>
        <taxon>Acetobacteraceae</taxon>
        <taxon>Neoroseomonas</taxon>
    </lineage>
</organism>
<accession>A0A848E956</accession>
<keyword evidence="1" id="KW-0472">Membrane</keyword>
<evidence type="ECO:0000313" key="4">
    <source>
        <dbReference type="Proteomes" id="UP000548582"/>
    </source>
</evidence>
<dbReference type="AlphaFoldDB" id="A0A848E956"/>
<keyword evidence="1" id="KW-0812">Transmembrane</keyword>
<dbReference type="InterPro" id="IPR012495">
    <property type="entry name" value="TadE-like_dom"/>
</dbReference>
<sequence>MKLPKILRRRDRGISALEFALTLPVLTFIMLGVADYGAALQQSIRLEAAARAGAQVAFTHTGDTQYNAADTNFTTGSNARLVRDAVFAKLSGWSAAPSCTNGAGNGVCVTYVAWCQCPQNGNAVGTNYAFDCSADAPPCADHQQFASITATRNYSPLSIVPVRTLRGNVEIRVR</sequence>
<dbReference type="RefSeq" id="WP_170052375.1">
    <property type="nucleotide sequence ID" value="NZ_JABBKX010000001.1"/>
</dbReference>
<dbReference type="EMBL" id="JABBKX010000001">
    <property type="protein sequence ID" value="NMJ40089.1"/>
    <property type="molecule type" value="Genomic_DNA"/>
</dbReference>
<evidence type="ECO:0000259" key="2">
    <source>
        <dbReference type="Pfam" id="PF07811"/>
    </source>
</evidence>
<evidence type="ECO:0000256" key="1">
    <source>
        <dbReference type="SAM" id="Phobius"/>
    </source>
</evidence>
<gene>
    <name evidence="3" type="ORF">GWK16_02465</name>
</gene>
<proteinExistence type="predicted"/>
<feature type="domain" description="TadE-like" evidence="2">
    <location>
        <begin position="13"/>
        <end position="54"/>
    </location>
</feature>
<feature type="transmembrane region" description="Helical" evidence="1">
    <location>
        <begin position="12"/>
        <end position="34"/>
    </location>
</feature>
<name>A0A848E956_9PROT</name>
<keyword evidence="1" id="KW-1133">Transmembrane helix</keyword>